<accession>A0A9D4LRT7</accession>
<evidence type="ECO:0000313" key="1">
    <source>
        <dbReference type="EMBL" id="KAH3862638.1"/>
    </source>
</evidence>
<dbReference type="Proteomes" id="UP000828390">
    <property type="component" value="Unassembled WGS sequence"/>
</dbReference>
<reference evidence="1" key="1">
    <citation type="journal article" date="2019" name="bioRxiv">
        <title>The Genome of the Zebra Mussel, Dreissena polymorpha: A Resource for Invasive Species Research.</title>
        <authorList>
            <person name="McCartney M.A."/>
            <person name="Auch B."/>
            <person name="Kono T."/>
            <person name="Mallez S."/>
            <person name="Zhang Y."/>
            <person name="Obille A."/>
            <person name="Becker A."/>
            <person name="Abrahante J.E."/>
            <person name="Garbe J."/>
            <person name="Badalamenti J.P."/>
            <person name="Herman A."/>
            <person name="Mangelson H."/>
            <person name="Liachko I."/>
            <person name="Sullivan S."/>
            <person name="Sone E.D."/>
            <person name="Koren S."/>
            <person name="Silverstein K.A.T."/>
            <person name="Beckman K.B."/>
            <person name="Gohl D.M."/>
        </authorList>
    </citation>
    <scope>NUCLEOTIDE SEQUENCE</scope>
    <source>
        <strain evidence="1">Duluth1</strain>
        <tissue evidence="1">Whole animal</tissue>
    </source>
</reference>
<proteinExistence type="predicted"/>
<name>A0A9D4LRT7_DREPO</name>
<sequence>MKETPKQSSTVPRPPGHLQETARQYNTVSEPSWHLQGLRDILRRCQTISQTVWKPAGDSQSV</sequence>
<protein>
    <submittedName>
        <fullName evidence="1">Uncharacterized protein</fullName>
    </submittedName>
</protein>
<evidence type="ECO:0000313" key="2">
    <source>
        <dbReference type="Proteomes" id="UP000828390"/>
    </source>
</evidence>
<organism evidence="1 2">
    <name type="scientific">Dreissena polymorpha</name>
    <name type="common">Zebra mussel</name>
    <name type="synonym">Mytilus polymorpha</name>
    <dbReference type="NCBI Taxonomy" id="45954"/>
    <lineage>
        <taxon>Eukaryota</taxon>
        <taxon>Metazoa</taxon>
        <taxon>Spiralia</taxon>
        <taxon>Lophotrochozoa</taxon>
        <taxon>Mollusca</taxon>
        <taxon>Bivalvia</taxon>
        <taxon>Autobranchia</taxon>
        <taxon>Heteroconchia</taxon>
        <taxon>Euheterodonta</taxon>
        <taxon>Imparidentia</taxon>
        <taxon>Neoheterodontei</taxon>
        <taxon>Myida</taxon>
        <taxon>Dreissenoidea</taxon>
        <taxon>Dreissenidae</taxon>
        <taxon>Dreissena</taxon>
    </lineage>
</organism>
<keyword evidence="2" id="KW-1185">Reference proteome</keyword>
<dbReference type="EMBL" id="JAIWYP010000002">
    <property type="protein sequence ID" value="KAH3862638.1"/>
    <property type="molecule type" value="Genomic_DNA"/>
</dbReference>
<comment type="caution">
    <text evidence="1">The sequence shown here is derived from an EMBL/GenBank/DDBJ whole genome shotgun (WGS) entry which is preliminary data.</text>
</comment>
<dbReference type="AlphaFoldDB" id="A0A9D4LRT7"/>
<gene>
    <name evidence="1" type="ORF">DPMN_025608</name>
</gene>
<reference evidence="1" key="2">
    <citation type="submission" date="2020-11" db="EMBL/GenBank/DDBJ databases">
        <authorList>
            <person name="McCartney M.A."/>
            <person name="Auch B."/>
            <person name="Kono T."/>
            <person name="Mallez S."/>
            <person name="Becker A."/>
            <person name="Gohl D.M."/>
            <person name="Silverstein K.A.T."/>
            <person name="Koren S."/>
            <person name="Bechman K.B."/>
            <person name="Herman A."/>
            <person name="Abrahante J.E."/>
            <person name="Garbe J."/>
        </authorList>
    </citation>
    <scope>NUCLEOTIDE SEQUENCE</scope>
    <source>
        <strain evidence="1">Duluth1</strain>
        <tissue evidence="1">Whole animal</tissue>
    </source>
</reference>